<evidence type="ECO:0000256" key="2">
    <source>
        <dbReference type="PROSITE-ProRule" id="PRU00266"/>
    </source>
</evidence>
<dbReference type="InterPro" id="IPR051247">
    <property type="entry name" value="RLC_Component"/>
</dbReference>
<evidence type="ECO:0000256" key="1">
    <source>
        <dbReference type="ARBA" id="ARBA00022884"/>
    </source>
</evidence>
<dbReference type="SUPFAM" id="SSF54768">
    <property type="entry name" value="dsRNA-binding domain-like"/>
    <property type="match status" value="1"/>
</dbReference>
<evidence type="ECO:0000313" key="5">
    <source>
        <dbReference type="EMBL" id="KDP24468.1"/>
    </source>
</evidence>
<keyword evidence="1 2" id="KW-0694">RNA-binding</keyword>
<feature type="domain" description="DRBM" evidence="4">
    <location>
        <begin position="317"/>
        <end position="383"/>
    </location>
</feature>
<dbReference type="GO" id="GO:0003723">
    <property type="term" value="F:RNA binding"/>
    <property type="evidence" value="ECO:0007669"/>
    <property type="project" value="UniProtKB-UniRule"/>
</dbReference>
<protein>
    <recommendedName>
        <fullName evidence="4">DRBM domain-containing protein</fullName>
    </recommendedName>
</protein>
<feature type="region of interest" description="Disordered" evidence="3">
    <location>
        <begin position="275"/>
        <end position="300"/>
    </location>
</feature>
<keyword evidence="6" id="KW-1185">Reference proteome</keyword>
<dbReference type="FunFam" id="3.30.160.20:FF:000035">
    <property type="entry name" value="RNA polymerase II C-terminal domain phosphatase-like 2"/>
    <property type="match status" value="1"/>
</dbReference>
<accession>A0A067JNS4</accession>
<dbReference type="AlphaFoldDB" id="A0A067JNS4"/>
<dbReference type="Gene3D" id="3.30.160.20">
    <property type="match status" value="1"/>
</dbReference>
<dbReference type="CDD" id="cd10845">
    <property type="entry name" value="DSRM_RNAse_III_family"/>
    <property type="match status" value="1"/>
</dbReference>
<dbReference type="PANTHER" id="PTHR46205">
    <property type="entry name" value="LOQUACIOUS, ISOFORM B"/>
    <property type="match status" value="1"/>
</dbReference>
<dbReference type="EMBL" id="KK915111">
    <property type="protein sequence ID" value="KDP24468.1"/>
    <property type="molecule type" value="Genomic_DNA"/>
</dbReference>
<dbReference type="PANTHER" id="PTHR46205:SF3">
    <property type="entry name" value="LOQUACIOUS, ISOFORM B"/>
    <property type="match status" value="1"/>
</dbReference>
<dbReference type="STRING" id="180498.A0A067JNS4"/>
<dbReference type="Pfam" id="PF00035">
    <property type="entry name" value="dsrm"/>
    <property type="match status" value="1"/>
</dbReference>
<evidence type="ECO:0000313" key="6">
    <source>
        <dbReference type="Proteomes" id="UP000027138"/>
    </source>
</evidence>
<evidence type="ECO:0000256" key="3">
    <source>
        <dbReference type="SAM" id="MobiDB-lite"/>
    </source>
</evidence>
<proteinExistence type="predicted"/>
<dbReference type="Proteomes" id="UP000027138">
    <property type="component" value="Unassembled WGS sequence"/>
</dbReference>
<sequence length="496" mass="54416">MAMVIDDRSKVWEDKDQPRVHVVPAFMPYYAPQAEMANAVPVLCVARNVACNVRGCFFKEFDENLLRRISEVFYEDEVINLPPAPDVSNYMMSEDAGVVPNGNSNAPFHEGMSGVEVERRLNQLDEKNAIDSAAHSMTNNSELRSEITQPPAAIIPNIVGPMSSTTFAPLQKPSLLGAPMRRDLRNPNSGQPPLLSRVPALIPPSSIQPQGGWLEEDFNRAQMNNRPSGFAQESESLKSDKLRALQNPFVLSTPASASTVLVSHVLQVKGEESIAGHDIQKQSPPPASGHSSEVGVSQNSKEFQPEAVKLNLLTPNLSIGVLQEIGRRCNSKVEFRSVVSTSKDLQFSVEVLFTGEKIGVGMGKTRKDAHQQAAENALHSLAEKYVAYITPQSGAVDHDFDKLSLGKENGFLWDIVNPGSSEVEPEDGLPKERTSEDTEVEPGITSSNFVNQQQQKRANSPRLPQSIPSKRTKEELVRGSQSTPFSRQQKKGHHVS</sequence>
<evidence type="ECO:0000259" key="4">
    <source>
        <dbReference type="PROSITE" id="PS50137"/>
    </source>
</evidence>
<dbReference type="InterPro" id="IPR014720">
    <property type="entry name" value="dsRBD_dom"/>
</dbReference>
<feature type="compositionally biased region" description="Polar residues" evidence="3">
    <location>
        <begin position="444"/>
        <end position="469"/>
    </location>
</feature>
<feature type="compositionally biased region" description="Polar residues" evidence="3">
    <location>
        <begin position="289"/>
        <end position="300"/>
    </location>
</feature>
<name>A0A067JNS4_JATCU</name>
<dbReference type="OrthoDB" id="10249888at2759"/>
<gene>
    <name evidence="5" type="ORF">JCGZ_25032</name>
</gene>
<dbReference type="PROSITE" id="PS50137">
    <property type="entry name" value="DS_RBD"/>
    <property type="match status" value="1"/>
</dbReference>
<organism evidence="5 6">
    <name type="scientific">Jatropha curcas</name>
    <name type="common">Barbados nut</name>
    <dbReference type="NCBI Taxonomy" id="180498"/>
    <lineage>
        <taxon>Eukaryota</taxon>
        <taxon>Viridiplantae</taxon>
        <taxon>Streptophyta</taxon>
        <taxon>Embryophyta</taxon>
        <taxon>Tracheophyta</taxon>
        <taxon>Spermatophyta</taxon>
        <taxon>Magnoliopsida</taxon>
        <taxon>eudicotyledons</taxon>
        <taxon>Gunneridae</taxon>
        <taxon>Pentapetalae</taxon>
        <taxon>rosids</taxon>
        <taxon>fabids</taxon>
        <taxon>Malpighiales</taxon>
        <taxon>Euphorbiaceae</taxon>
        <taxon>Crotonoideae</taxon>
        <taxon>Jatropheae</taxon>
        <taxon>Jatropha</taxon>
    </lineage>
</organism>
<feature type="region of interest" description="Disordered" evidence="3">
    <location>
        <begin position="416"/>
        <end position="496"/>
    </location>
</feature>
<reference evidence="5 6" key="1">
    <citation type="journal article" date="2014" name="PLoS ONE">
        <title>Global Analysis of Gene Expression Profiles in Physic Nut (Jatropha curcas L.) Seedlings Exposed to Salt Stress.</title>
        <authorList>
            <person name="Zhang L."/>
            <person name="Zhang C."/>
            <person name="Wu P."/>
            <person name="Chen Y."/>
            <person name="Li M."/>
            <person name="Jiang H."/>
            <person name="Wu G."/>
        </authorList>
    </citation>
    <scope>NUCLEOTIDE SEQUENCE [LARGE SCALE GENOMIC DNA]</scope>
    <source>
        <strain evidence="6">cv. GZQX0401</strain>
        <tissue evidence="5">Young leaves</tissue>
    </source>
</reference>
<dbReference type="SMART" id="SM00358">
    <property type="entry name" value="DSRM"/>
    <property type="match status" value="1"/>
</dbReference>